<dbReference type="GO" id="GO:0015165">
    <property type="term" value="F:pyrimidine nucleotide-sugar transmembrane transporter activity"/>
    <property type="evidence" value="ECO:0007669"/>
    <property type="project" value="InterPro"/>
</dbReference>
<dbReference type="EMBL" id="HBHA01001087">
    <property type="protein sequence ID" value="CAD9578729.1"/>
    <property type="molecule type" value="Transcribed_RNA"/>
</dbReference>
<dbReference type="AlphaFoldDB" id="A0A6U1EX70"/>
<dbReference type="Pfam" id="PF04142">
    <property type="entry name" value="Nuc_sug_transp"/>
    <property type="match status" value="1"/>
</dbReference>
<sequence>MKTQGFLSEATIRSAVFIILTFQNASVPLMTRYARTSEAGDPYCVPLMVVIQETTKLIASLLLLGNEVGLGRLVSTLNSEIVSRPTSTLRLAVPAVLFFIQNNCIQQSNTYLPAAVFQVTYQGKTFIVALLSVLMLGRRLERFKWLGICFLAVGVALVQTSSSSDSRSREAAAADSSSIELGGDMFLGLMYVVIAACCSGFANVYFEKMVKTAEGAKKPSLWVRNIQLAMFTIILGLPVVIISPTYDAQNPFRGFNGSVIALAFNNACGGLLVALIVKYGDNIIKGFSNALSTVLATIISVPLFGFTTGPSFVLGVFLVIWSSLVYGKIFKFSGDWWNTELKMSWLQAPKNPDKDEDTSDDNGFPLKELESGKEKGANGIKL</sequence>
<gene>
    <name evidence="7" type="ORF">BIGN1055_LOCUS695</name>
</gene>
<dbReference type="Gene3D" id="1.10.3730.20">
    <property type="match status" value="1"/>
</dbReference>
<dbReference type="NCBIfam" id="TIGR00803">
    <property type="entry name" value="nst"/>
    <property type="match status" value="1"/>
</dbReference>
<feature type="transmembrane region" description="Helical" evidence="6">
    <location>
        <begin position="289"/>
        <end position="306"/>
    </location>
</feature>
<feature type="transmembrane region" description="Helical" evidence="6">
    <location>
        <begin position="226"/>
        <end position="246"/>
    </location>
</feature>
<evidence type="ECO:0000256" key="4">
    <source>
        <dbReference type="ARBA" id="ARBA00023136"/>
    </source>
</evidence>
<feature type="transmembrane region" description="Helical" evidence="6">
    <location>
        <begin position="185"/>
        <end position="206"/>
    </location>
</feature>
<evidence type="ECO:0000256" key="1">
    <source>
        <dbReference type="ARBA" id="ARBA00004141"/>
    </source>
</evidence>
<evidence type="ECO:0000256" key="3">
    <source>
        <dbReference type="ARBA" id="ARBA00022989"/>
    </source>
</evidence>
<feature type="transmembrane region" description="Helical" evidence="6">
    <location>
        <begin position="143"/>
        <end position="160"/>
    </location>
</feature>
<evidence type="ECO:0008006" key="8">
    <source>
        <dbReference type="Google" id="ProtNLM"/>
    </source>
</evidence>
<accession>A0A6U1EX70</accession>
<dbReference type="GO" id="GO:0000139">
    <property type="term" value="C:Golgi membrane"/>
    <property type="evidence" value="ECO:0007669"/>
    <property type="project" value="InterPro"/>
</dbReference>
<keyword evidence="2 6" id="KW-0812">Transmembrane</keyword>
<protein>
    <recommendedName>
        <fullName evidence="8">UDP-galactose transporter</fullName>
    </recommendedName>
</protein>
<evidence type="ECO:0000256" key="5">
    <source>
        <dbReference type="SAM" id="MobiDB-lite"/>
    </source>
</evidence>
<name>A0A6U1EX70_BIGNA</name>
<feature type="region of interest" description="Disordered" evidence="5">
    <location>
        <begin position="348"/>
        <end position="382"/>
    </location>
</feature>
<proteinExistence type="predicted"/>
<feature type="transmembrane region" description="Helical" evidence="6">
    <location>
        <begin position="258"/>
        <end position="277"/>
    </location>
</feature>
<keyword evidence="4 6" id="KW-0472">Membrane</keyword>
<feature type="transmembrane region" description="Helical" evidence="6">
    <location>
        <begin position="312"/>
        <end position="330"/>
    </location>
</feature>
<evidence type="ECO:0000256" key="2">
    <source>
        <dbReference type="ARBA" id="ARBA00022692"/>
    </source>
</evidence>
<dbReference type="PIRSF" id="PIRSF005799">
    <property type="entry name" value="UDP-gal_transpt"/>
    <property type="match status" value="1"/>
</dbReference>
<dbReference type="PANTHER" id="PTHR10231">
    <property type="entry name" value="NUCLEOTIDE-SUGAR TRANSMEMBRANE TRANSPORTER"/>
    <property type="match status" value="1"/>
</dbReference>
<reference evidence="7" key="1">
    <citation type="submission" date="2021-01" db="EMBL/GenBank/DDBJ databases">
        <authorList>
            <person name="Corre E."/>
            <person name="Pelletier E."/>
            <person name="Niang G."/>
            <person name="Scheremetjew M."/>
            <person name="Finn R."/>
            <person name="Kale V."/>
            <person name="Holt S."/>
            <person name="Cochrane G."/>
            <person name="Meng A."/>
            <person name="Brown T."/>
            <person name="Cohen L."/>
        </authorList>
    </citation>
    <scope>NUCLEOTIDE SEQUENCE</scope>
    <source>
        <strain evidence="7">CCMP1258.1</strain>
    </source>
</reference>
<keyword evidence="3 6" id="KW-1133">Transmembrane helix</keyword>
<evidence type="ECO:0000256" key="6">
    <source>
        <dbReference type="SAM" id="Phobius"/>
    </source>
</evidence>
<comment type="subcellular location">
    <subcellularLocation>
        <location evidence="1">Membrane</location>
        <topology evidence="1">Multi-pass membrane protein</topology>
    </subcellularLocation>
</comment>
<evidence type="ECO:0000313" key="7">
    <source>
        <dbReference type="EMBL" id="CAD9578729.1"/>
    </source>
</evidence>
<dbReference type="InterPro" id="IPR007271">
    <property type="entry name" value="Nuc_sug_transpt"/>
</dbReference>
<dbReference type="InterPro" id="IPR037185">
    <property type="entry name" value="EmrE-like"/>
</dbReference>
<dbReference type="SUPFAM" id="SSF103481">
    <property type="entry name" value="Multidrug resistance efflux transporter EmrE"/>
    <property type="match status" value="1"/>
</dbReference>
<organism evidence="7">
    <name type="scientific">Bigelowiella natans</name>
    <name type="common">Pedinomonas minutissima</name>
    <name type="synonym">Chlorarachnion sp. (strain CCMP621)</name>
    <dbReference type="NCBI Taxonomy" id="227086"/>
    <lineage>
        <taxon>Eukaryota</taxon>
        <taxon>Sar</taxon>
        <taxon>Rhizaria</taxon>
        <taxon>Cercozoa</taxon>
        <taxon>Chlorarachniophyceae</taxon>
        <taxon>Bigelowiella</taxon>
    </lineage>
</organism>
<feature type="compositionally biased region" description="Basic and acidic residues" evidence="5">
    <location>
        <begin position="367"/>
        <end position="376"/>
    </location>
</feature>
<feature type="transmembrane region" description="Helical" evidence="6">
    <location>
        <begin position="111"/>
        <end position="136"/>
    </location>
</feature>